<evidence type="ECO:0000313" key="3">
    <source>
        <dbReference type="Proteomes" id="UP000541444"/>
    </source>
</evidence>
<name>A0A7J7P6L5_9MAGN</name>
<sequence length="61" mass="6918">MNIKPTEENGSQGSKHNGRQTGQHTRRITTCLRGWKTTQPHMQAVTKYPVTTSNNHQSLQD</sequence>
<dbReference type="EMBL" id="JACGCM010000218">
    <property type="protein sequence ID" value="KAF6175087.1"/>
    <property type="molecule type" value="Genomic_DNA"/>
</dbReference>
<evidence type="ECO:0000256" key="1">
    <source>
        <dbReference type="SAM" id="MobiDB-lite"/>
    </source>
</evidence>
<protein>
    <submittedName>
        <fullName evidence="2">Uncharacterized protein</fullName>
    </submittedName>
</protein>
<keyword evidence="3" id="KW-1185">Reference proteome</keyword>
<reference evidence="2 3" key="1">
    <citation type="journal article" date="2020" name="IScience">
        <title>Genome Sequencing of the Endangered Kingdonia uniflora (Circaeasteraceae, Ranunculales) Reveals Potential Mechanisms of Evolutionary Specialization.</title>
        <authorList>
            <person name="Sun Y."/>
            <person name="Deng T."/>
            <person name="Zhang A."/>
            <person name="Moore M.J."/>
            <person name="Landis J.B."/>
            <person name="Lin N."/>
            <person name="Zhang H."/>
            <person name="Zhang X."/>
            <person name="Huang J."/>
            <person name="Zhang X."/>
            <person name="Sun H."/>
            <person name="Wang H."/>
        </authorList>
    </citation>
    <scope>NUCLEOTIDE SEQUENCE [LARGE SCALE GENOMIC DNA]</scope>
    <source>
        <strain evidence="2">TB1705</strain>
        <tissue evidence="2">Leaf</tissue>
    </source>
</reference>
<feature type="compositionally biased region" description="Polar residues" evidence="1">
    <location>
        <begin position="8"/>
        <end position="23"/>
    </location>
</feature>
<dbReference type="AlphaFoldDB" id="A0A7J7P6L5"/>
<dbReference type="Proteomes" id="UP000541444">
    <property type="component" value="Unassembled WGS sequence"/>
</dbReference>
<comment type="caution">
    <text evidence="2">The sequence shown here is derived from an EMBL/GenBank/DDBJ whole genome shotgun (WGS) entry which is preliminary data.</text>
</comment>
<proteinExistence type="predicted"/>
<organism evidence="2 3">
    <name type="scientific">Kingdonia uniflora</name>
    <dbReference type="NCBI Taxonomy" id="39325"/>
    <lineage>
        <taxon>Eukaryota</taxon>
        <taxon>Viridiplantae</taxon>
        <taxon>Streptophyta</taxon>
        <taxon>Embryophyta</taxon>
        <taxon>Tracheophyta</taxon>
        <taxon>Spermatophyta</taxon>
        <taxon>Magnoliopsida</taxon>
        <taxon>Ranunculales</taxon>
        <taxon>Circaeasteraceae</taxon>
        <taxon>Kingdonia</taxon>
    </lineage>
</organism>
<evidence type="ECO:0000313" key="2">
    <source>
        <dbReference type="EMBL" id="KAF6175087.1"/>
    </source>
</evidence>
<accession>A0A7J7P6L5</accession>
<gene>
    <name evidence="2" type="ORF">GIB67_039000</name>
</gene>
<feature type="region of interest" description="Disordered" evidence="1">
    <location>
        <begin position="1"/>
        <end position="29"/>
    </location>
</feature>